<dbReference type="SUPFAM" id="SSF53328">
    <property type="entry name" value="Formyltransferase"/>
    <property type="match status" value="1"/>
</dbReference>
<dbReference type="Proteomes" id="UP000595224">
    <property type="component" value="Chromosome"/>
</dbReference>
<dbReference type="SUPFAM" id="SSF50486">
    <property type="entry name" value="FMT C-terminal domain-like"/>
    <property type="match status" value="1"/>
</dbReference>
<evidence type="ECO:0000313" key="11">
    <source>
        <dbReference type="EMBL" id="QQA01478.1"/>
    </source>
</evidence>
<evidence type="ECO:0000256" key="8">
    <source>
        <dbReference type="HAMAP-Rule" id="MF_00182"/>
    </source>
</evidence>
<dbReference type="CDD" id="cd08704">
    <property type="entry name" value="Met_tRNA_FMT_C"/>
    <property type="match status" value="1"/>
</dbReference>
<dbReference type="EC" id="2.1.2.9" evidence="3 8"/>
<feature type="domain" description="Formyl transferase C-terminal" evidence="10">
    <location>
        <begin position="221"/>
        <end position="328"/>
    </location>
</feature>
<dbReference type="InterPro" id="IPR036477">
    <property type="entry name" value="Formyl_transf_N_sf"/>
</dbReference>
<evidence type="ECO:0000256" key="4">
    <source>
        <dbReference type="ARBA" id="ARBA00016014"/>
    </source>
</evidence>
<comment type="function">
    <text evidence="1 8">Attaches a formyl group to the free amino group of methionyl-tRNA(fMet). The formyl group appears to play a dual role in the initiator identity of N-formylmethionyl-tRNA by promoting its recognition by IF2 and preventing the misappropriation of this tRNA by the elongation apparatus.</text>
</comment>
<keyword evidence="12" id="KW-1185">Reference proteome</keyword>
<dbReference type="InterPro" id="IPR011034">
    <property type="entry name" value="Formyl_transferase-like_C_sf"/>
</dbReference>
<evidence type="ECO:0000256" key="5">
    <source>
        <dbReference type="ARBA" id="ARBA00022679"/>
    </source>
</evidence>
<evidence type="ECO:0000256" key="6">
    <source>
        <dbReference type="ARBA" id="ARBA00022917"/>
    </source>
</evidence>
<feature type="domain" description="Formyl transferase N-terminal" evidence="9">
    <location>
        <begin position="32"/>
        <end position="185"/>
    </location>
</feature>
<dbReference type="AlphaFoldDB" id="A0A7T3RE73"/>
<dbReference type="CDD" id="cd08646">
    <property type="entry name" value="FMT_core_Met-tRNA-FMT_N"/>
    <property type="match status" value="1"/>
</dbReference>
<dbReference type="PANTHER" id="PTHR11138:SF5">
    <property type="entry name" value="METHIONYL-TRNA FORMYLTRANSFERASE, MITOCHONDRIAL"/>
    <property type="match status" value="1"/>
</dbReference>
<comment type="similarity">
    <text evidence="2 8">Belongs to the Fmt family.</text>
</comment>
<dbReference type="Gene3D" id="3.40.50.170">
    <property type="entry name" value="Formyl transferase, N-terminal domain"/>
    <property type="match status" value="1"/>
</dbReference>
<reference evidence="11 12" key="1">
    <citation type="submission" date="2020-11" db="EMBL/GenBank/DDBJ databases">
        <title>Treponema Peruensis nv. sp., first commensal Treponema isolated from human feces.</title>
        <authorList>
            <person name="Belkhou C."/>
            <person name="Raes J."/>
        </authorList>
    </citation>
    <scope>NUCLEOTIDE SEQUENCE [LARGE SCALE GENOMIC DNA]</scope>
    <source>
        <strain evidence="11 12">RCC2812</strain>
    </source>
</reference>
<feature type="binding site" evidence="8">
    <location>
        <begin position="125"/>
        <end position="128"/>
    </location>
    <ligand>
        <name>(6S)-5,6,7,8-tetrahydrofolate</name>
        <dbReference type="ChEBI" id="CHEBI:57453"/>
    </ligand>
</feature>
<dbReference type="GO" id="GO:0004479">
    <property type="term" value="F:methionyl-tRNA formyltransferase activity"/>
    <property type="evidence" value="ECO:0007669"/>
    <property type="project" value="UniProtKB-UniRule"/>
</dbReference>
<dbReference type="Gene3D" id="3.10.25.10">
    <property type="entry name" value="Formyl transferase, C-terminal domain"/>
    <property type="match status" value="1"/>
</dbReference>
<evidence type="ECO:0000256" key="1">
    <source>
        <dbReference type="ARBA" id="ARBA00002606"/>
    </source>
</evidence>
<dbReference type="PANTHER" id="PTHR11138">
    <property type="entry name" value="METHIONYL-TRNA FORMYLTRANSFERASE"/>
    <property type="match status" value="1"/>
</dbReference>
<evidence type="ECO:0000256" key="3">
    <source>
        <dbReference type="ARBA" id="ARBA00012261"/>
    </source>
</evidence>
<comment type="catalytic activity">
    <reaction evidence="7 8">
        <text>L-methionyl-tRNA(fMet) + (6R)-10-formyltetrahydrofolate = N-formyl-L-methionyl-tRNA(fMet) + (6S)-5,6,7,8-tetrahydrofolate + H(+)</text>
        <dbReference type="Rhea" id="RHEA:24380"/>
        <dbReference type="Rhea" id="RHEA-COMP:9952"/>
        <dbReference type="Rhea" id="RHEA-COMP:9953"/>
        <dbReference type="ChEBI" id="CHEBI:15378"/>
        <dbReference type="ChEBI" id="CHEBI:57453"/>
        <dbReference type="ChEBI" id="CHEBI:78530"/>
        <dbReference type="ChEBI" id="CHEBI:78844"/>
        <dbReference type="ChEBI" id="CHEBI:195366"/>
        <dbReference type="EC" id="2.1.2.9"/>
    </reaction>
</comment>
<evidence type="ECO:0000259" key="9">
    <source>
        <dbReference type="Pfam" id="PF00551"/>
    </source>
</evidence>
<proteinExistence type="inferred from homology"/>
<sequence>MLRVLYGGSPAASAKSLELILKDSAMSASVPDEQYKIVGVLTNPPSAKGRHKELVPTEVEAYARIWNEARGDDIKILTPEHIKQDERTAIEALHPDIFVCFAYGHILGPKFFSLFKFGGINLHPSLLPKYRGATPVNSAILNRDEKTGFSLQKMSLGIDEGDILYMQETRLTGTETAEQLLNQSALLGAISITNVLRQTAKTGNLPHAVPQAGTPSYCTTIKKEDGLINWNDSAEKIDAQIRAYTPWPGCFTYANGQTLKILKARDALKIAVQDNSIKKNTDLAPGTVIEFNKQRGILIQTGDGVLIATELQWQAKKAMDYKSFMNGSRNFIGTVLGSN</sequence>
<dbReference type="Pfam" id="PF00551">
    <property type="entry name" value="Formyl_trans_N"/>
    <property type="match status" value="1"/>
</dbReference>
<evidence type="ECO:0000313" key="12">
    <source>
        <dbReference type="Proteomes" id="UP000595224"/>
    </source>
</evidence>
<dbReference type="HAMAP" id="MF_00182">
    <property type="entry name" value="Formyl_trans"/>
    <property type="match status" value="1"/>
</dbReference>
<evidence type="ECO:0000259" key="10">
    <source>
        <dbReference type="Pfam" id="PF02911"/>
    </source>
</evidence>
<dbReference type="EMBL" id="CP064936">
    <property type="protein sequence ID" value="QQA01478.1"/>
    <property type="molecule type" value="Genomic_DNA"/>
</dbReference>
<dbReference type="Pfam" id="PF02911">
    <property type="entry name" value="Formyl_trans_C"/>
    <property type="match status" value="1"/>
</dbReference>
<organism evidence="11 12">
    <name type="scientific">Treponema peruense</name>
    <dbReference type="NCBI Taxonomy" id="2787628"/>
    <lineage>
        <taxon>Bacteria</taxon>
        <taxon>Pseudomonadati</taxon>
        <taxon>Spirochaetota</taxon>
        <taxon>Spirochaetia</taxon>
        <taxon>Spirochaetales</taxon>
        <taxon>Treponemataceae</taxon>
        <taxon>Treponema</taxon>
    </lineage>
</organism>
<accession>A0A7T3RE73</accession>
<evidence type="ECO:0000256" key="2">
    <source>
        <dbReference type="ARBA" id="ARBA00010699"/>
    </source>
</evidence>
<dbReference type="InterPro" id="IPR005793">
    <property type="entry name" value="Formyl_trans_C"/>
</dbReference>
<dbReference type="InterPro" id="IPR041711">
    <property type="entry name" value="Met-tRNA-FMT_N"/>
</dbReference>
<gene>
    <name evidence="8 11" type="primary">fmt</name>
    <name evidence="11" type="ORF">IWA51_02355</name>
</gene>
<protein>
    <recommendedName>
        <fullName evidence="4 8">Methionyl-tRNA formyltransferase</fullName>
        <ecNumber evidence="3 8">2.1.2.9</ecNumber>
    </recommendedName>
</protein>
<dbReference type="InterPro" id="IPR005794">
    <property type="entry name" value="Fmt"/>
</dbReference>
<name>A0A7T3RE73_9SPIR</name>
<evidence type="ECO:0000256" key="7">
    <source>
        <dbReference type="ARBA" id="ARBA00048558"/>
    </source>
</evidence>
<dbReference type="KEGG" id="tper:IWA51_02355"/>
<dbReference type="InterPro" id="IPR044135">
    <property type="entry name" value="Met-tRNA-FMT_C"/>
</dbReference>
<dbReference type="InterPro" id="IPR037022">
    <property type="entry name" value="Formyl_trans_C_sf"/>
</dbReference>
<keyword evidence="5 8" id="KW-0808">Transferase</keyword>
<dbReference type="InterPro" id="IPR002376">
    <property type="entry name" value="Formyl_transf_N"/>
</dbReference>
<dbReference type="NCBIfam" id="TIGR00460">
    <property type="entry name" value="fmt"/>
    <property type="match status" value="1"/>
</dbReference>
<keyword evidence="6 8" id="KW-0648">Protein biosynthesis</keyword>
<dbReference type="RefSeq" id="WP_198443004.1">
    <property type="nucleotide sequence ID" value="NZ_CBCSHE010000010.1"/>
</dbReference>